<dbReference type="Pfam" id="PF22562">
    <property type="entry name" value="UBA_7"/>
    <property type="match status" value="2"/>
</dbReference>
<dbReference type="Proteomes" id="UP000555649">
    <property type="component" value="Unassembled WGS sequence"/>
</dbReference>
<evidence type="ECO:0000256" key="1">
    <source>
        <dbReference type="SAM" id="MobiDB-lite"/>
    </source>
</evidence>
<evidence type="ECO:0000259" key="2">
    <source>
        <dbReference type="PROSITE" id="PS50030"/>
    </source>
</evidence>
<comment type="caution">
    <text evidence="3">The sequence shown here is derived from an EMBL/GenBank/DDBJ whole genome shotgun (WGS) entry which is preliminary data.</text>
</comment>
<dbReference type="InterPro" id="IPR052476">
    <property type="entry name" value="UBAC1"/>
</dbReference>
<feature type="non-terminal residue" evidence="3">
    <location>
        <position position="246"/>
    </location>
</feature>
<accession>A0A7L0H1S4</accession>
<dbReference type="PROSITE" id="PS50030">
    <property type="entry name" value="UBA"/>
    <property type="match status" value="2"/>
</dbReference>
<dbReference type="AlphaFoldDB" id="A0A7L0H1S4"/>
<dbReference type="Gene3D" id="3.90.70.10">
    <property type="entry name" value="Cysteine proteinases"/>
    <property type="match status" value="1"/>
</dbReference>
<keyword evidence="4" id="KW-1185">Reference proteome</keyword>
<evidence type="ECO:0000313" key="3">
    <source>
        <dbReference type="EMBL" id="NXK14007.1"/>
    </source>
</evidence>
<feature type="region of interest" description="Disordered" evidence="1">
    <location>
        <begin position="223"/>
        <end position="246"/>
    </location>
</feature>
<dbReference type="SUPFAM" id="SSF54001">
    <property type="entry name" value="Cysteine proteinases"/>
    <property type="match status" value="1"/>
</dbReference>
<dbReference type="InterPro" id="IPR015940">
    <property type="entry name" value="UBA"/>
</dbReference>
<dbReference type="Gene3D" id="1.10.8.10">
    <property type="entry name" value="DNA helicase RuvA subunit, C-terminal domain"/>
    <property type="match status" value="2"/>
</dbReference>
<dbReference type="SMART" id="SM00165">
    <property type="entry name" value="UBA"/>
    <property type="match status" value="2"/>
</dbReference>
<protein>
    <submittedName>
        <fullName evidence="3">UBP5 hydrolase</fullName>
    </submittedName>
</protein>
<dbReference type="CDD" id="cd14383">
    <property type="entry name" value="UBA1_UBP5"/>
    <property type="match status" value="1"/>
</dbReference>
<dbReference type="EMBL" id="VXAJ01000887">
    <property type="protein sequence ID" value="NXK14007.1"/>
    <property type="molecule type" value="Genomic_DNA"/>
</dbReference>
<dbReference type="PANTHER" id="PTHR46738">
    <property type="entry name" value="UBIQUITIN-ASSOCIATED DOMAIN-CONTAINING PROTEIN 1"/>
    <property type="match status" value="1"/>
</dbReference>
<gene>
    <name evidence="3" type="primary">Usp5</name>
    <name evidence="3" type="ORF">HERCAC_R03522</name>
</gene>
<dbReference type="GO" id="GO:0000151">
    <property type="term" value="C:ubiquitin ligase complex"/>
    <property type="evidence" value="ECO:0007669"/>
    <property type="project" value="TreeGrafter"/>
</dbReference>
<dbReference type="PANTHER" id="PTHR46738:SF1">
    <property type="entry name" value="UBIQUITIN-ASSOCIATED DOMAIN-CONTAINING PROTEIN 1"/>
    <property type="match status" value="1"/>
</dbReference>
<dbReference type="FunFam" id="1.10.8.10:FF:000070">
    <property type="entry name" value="Ubiquitin carboxyl-terminal hydrolase"/>
    <property type="match status" value="1"/>
</dbReference>
<feature type="domain" description="UBA" evidence="2">
    <location>
        <begin position="101"/>
        <end position="142"/>
    </location>
</feature>
<dbReference type="InterPro" id="IPR001394">
    <property type="entry name" value="Peptidase_C19_UCH"/>
</dbReference>
<dbReference type="InterPro" id="IPR041812">
    <property type="entry name" value="UBP5_UBA1"/>
</dbReference>
<dbReference type="CDD" id="cd14386">
    <property type="entry name" value="UBA2_UBP5"/>
    <property type="match status" value="1"/>
</dbReference>
<dbReference type="FunFam" id="1.10.8.10:FF:000016">
    <property type="entry name" value="Ubiquitin carboxyl-terminal hydrolase"/>
    <property type="match status" value="1"/>
</dbReference>
<reference evidence="3 4" key="1">
    <citation type="submission" date="2019-09" db="EMBL/GenBank/DDBJ databases">
        <title>Bird 10,000 Genomes (B10K) Project - Family phase.</title>
        <authorList>
            <person name="Zhang G."/>
        </authorList>
    </citation>
    <scope>NUCLEOTIDE SEQUENCE [LARGE SCALE GENOMIC DNA]</scope>
    <source>
        <strain evidence="3">B10K-DU-005-78</strain>
        <tissue evidence="3">Mixed tissue sample</tissue>
    </source>
</reference>
<dbReference type="Pfam" id="PF00443">
    <property type="entry name" value="UCH"/>
    <property type="match status" value="1"/>
</dbReference>
<dbReference type="SUPFAM" id="SSF46934">
    <property type="entry name" value="UBA-like"/>
    <property type="match status" value="2"/>
</dbReference>
<sequence length="246" mass="26520">LSFSRTTRFASFPDYLVIQIKKFTFGLDWVPKKLDVSIEMPEELDISALQGTGLQDGEEEMPDIAPPLVTPDEPKGSLGFYGNEDDDSFCSPHFSSPTSPMLDESVIIQLVEMGFPMDACRKAVYYTGNSGAEAAMNWVMSHMDDPDFANPLVLPGSSGPGSTIACPDPPSEDSVATIVSMGFSRDQAMKALRATNNSLERAVDWIFSHIDDLDAEAAMDISEGRSAAESISESVPVGPKVRDGPG</sequence>
<dbReference type="GO" id="GO:0004843">
    <property type="term" value="F:cysteine-type deubiquitinase activity"/>
    <property type="evidence" value="ECO:0007669"/>
    <property type="project" value="InterPro"/>
</dbReference>
<proteinExistence type="predicted"/>
<organism evidence="3 4">
    <name type="scientific">Herpetotheres cachinnans</name>
    <name type="common">Laughing falcon</name>
    <name type="synonym">Falco cachinnans</name>
    <dbReference type="NCBI Taxonomy" id="56343"/>
    <lineage>
        <taxon>Eukaryota</taxon>
        <taxon>Metazoa</taxon>
        <taxon>Chordata</taxon>
        <taxon>Craniata</taxon>
        <taxon>Vertebrata</taxon>
        <taxon>Euteleostomi</taxon>
        <taxon>Archelosauria</taxon>
        <taxon>Archosauria</taxon>
        <taxon>Dinosauria</taxon>
        <taxon>Saurischia</taxon>
        <taxon>Theropoda</taxon>
        <taxon>Coelurosauria</taxon>
        <taxon>Aves</taxon>
        <taxon>Neognathae</taxon>
        <taxon>Neoaves</taxon>
        <taxon>Telluraves</taxon>
        <taxon>Australaves</taxon>
        <taxon>Falconiformes</taxon>
        <taxon>Falconidae</taxon>
        <taxon>Herpetotheres</taxon>
    </lineage>
</organism>
<dbReference type="GO" id="GO:0016579">
    <property type="term" value="P:protein deubiquitination"/>
    <property type="evidence" value="ECO:0007669"/>
    <property type="project" value="InterPro"/>
</dbReference>
<dbReference type="InterPro" id="IPR009060">
    <property type="entry name" value="UBA-like_sf"/>
</dbReference>
<feature type="domain" description="UBA" evidence="2">
    <location>
        <begin position="169"/>
        <end position="209"/>
    </location>
</feature>
<keyword evidence="3" id="KW-0378">Hydrolase</keyword>
<feature type="non-terminal residue" evidence="3">
    <location>
        <position position="1"/>
    </location>
</feature>
<dbReference type="InterPro" id="IPR038765">
    <property type="entry name" value="Papain-like_cys_pep_sf"/>
</dbReference>
<evidence type="ECO:0000313" key="4">
    <source>
        <dbReference type="Proteomes" id="UP000555649"/>
    </source>
</evidence>
<name>A0A7L0H1S4_HERCA</name>